<dbReference type="PANTHER" id="PTHR47829:SF1">
    <property type="entry name" value="HAD FAMILY PHOSPHATASE"/>
    <property type="match status" value="1"/>
</dbReference>
<dbReference type="AlphaFoldDB" id="A0A6J6A008"/>
<dbReference type="PANTHER" id="PTHR47829">
    <property type="entry name" value="HYDROLASE, PUTATIVE (AFU_ORTHOLOGUE AFUA_1G12880)-RELATED"/>
    <property type="match status" value="1"/>
</dbReference>
<evidence type="ECO:0000259" key="1">
    <source>
        <dbReference type="Pfam" id="PF01636"/>
    </source>
</evidence>
<gene>
    <name evidence="2" type="ORF">UFOPK3522_01531</name>
    <name evidence="3" type="ORF">UFOPK4175_00003</name>
</gene>
<dbReference type="CDD" id="cd05154">
    <property type="entry name" value="ACAD10_11_N-like"/>
    <property type="match status" value="1"/>
</dbReference>
<proteinExistence type="predicted"/>
<sequence>MGATTGSFMRSMSVHEIAGDDIVRTHAEGEANERPPLVVLDPLIEFLDAAGIGQGELEISPIGDGHSNVTYAVTRGDARFILRRPPRGPLPPSAHDVLREARVIGALGPTAARVPKVLAVGDDEAIIGAPFFIMEHVDGEVISSEMPAIFEDPAQRQKLGEELIDSLVELHSVDWEAAGLEGFGKPTGYLERQLRRFGGLWEHNRTRELEDVDAVGQWLAANMPESGPATIVHGDYRLGNVIYAAATPTRLEAILDWEMATIGDPLADLGYFATLYVDRDDPPLGMFELNSMTRDEGFPLRADLIARYEERSGREMTDIRWYQTLALWKTVVFMEGNYKRAVAGSTDDPFLAQFGDGVVELASRARALSDGA</sequence>
<dbReference type="Gene3D" id="3.30.200.20">
    <property type="entry name" value="Phosphorylase Kinase, domain 1"/>
    <property type="match status" value="1"/>
</dbReference>
<accession>A0A6J6A008</accession>
<evidence type="ECO:0000313" key="2">
    <source>
        <dbReference type="EMBL" id="CAB4346982.1"/>
    </source>
</evidence>
<feature type="domain" description="Aminoglycoside phosphotransferase" evidence="1">
    <location>
        <begin position="58"/>
        <end position="283"/>
    </location>
</feature>
<evidence type="ECO:0000313" key="3">
    <source>
        <dbReference type="EMBL" id="CAB5027207.1"/>
    </source>
</evidence>
<dbReference type="InterPro" id="IPR041726">
    <property type="entry name" value="ACAD10_11_N"/>
</dbReference>
<dbReference type="InterPro" id="IPR011009">
    <property type="entry name" value="Kinase-like_dom_sf"/>
</dbReference>
<dbReference type="SUPFAM" id="SSF56112">
    <property type="entry name" value="Protein kinase-like (PK-like)"/>
    <property type="match status" value="1"/>
</dbReference>
<dbReference type="EMBL" id="CAFBPX010000001">
    <property type="protein sequence ID" value="CAB5027207.1"/>
    <property type="molecule type" value="Genomic_DNA"/>
</dbReference>
<name>A0A6J6A008_9ZZZZ</name>
<protein>
    <submittedName>
        <fullName evidence="2">Unannotated protein</fullName>
    </submittedName>
</protein>
<reference evidence="2" key="1">
    <citation type="submission" date="2020-05" db="EMBL/GenBank/DDBJ databases">
        <authorList>
            <person name="Chiriac C."/>
            <person name="Salcher M."/>
            <person name="Ghai R."/>
            <person name="Kavagutti S V."/>
        </authorList>
    </citation>
    <scope>NUCLEOTIDE SEQUENCE</scope>
</reference>
<dbReference type="InterPro" id="IPR052898">
    <property type="entry name" value="ACAD10-like"/>
</dbReference>
<dbReference type="Pfam" id="PF01636">
    <property type="entry name" value="APH"/>
    <property type="match status" value="1"/>
</dbReference>
<dbReference type="Gene3D" id="3.90.1200.10">
    <property type="match status" value="1"/>
</dbReference>
<organism evidence="2">
    <name type="scientific">freshwater metagenome</name>
    <dbReference type="NCBI Taxonomy" id="449393"/>
    <lineage>
        <taxon>unclassified sequences</taxon>
        <taxon>metagenomes</taxon>
        <taxon>ecological metagenomes</taxon>
    </lineage>
</organism>
<dbReference type="InterPro" id="IPR002575">
    <property type="entry name" value="Aminoglycoside_PTrfase"/>
</dbReference>
<dbReference type="EMBL" id="CAESAO010000181">
    <property type="protein sequence ID" value="CAB4346982.1"/>
    <property type="molecule type" value="Genomic_DNA"/>
</dbReference>